<sequence length="32" mass="3963">MVKKFNLKQSSCYCRQQRRTHESNYTSEYPHL</sequence>
<name>A0ABP0EEZ9_9ASCO</name>
<protein>
    <submittedName>
        <fullName evidence="1">Uncharacterized protein</fullName>
    </submittedName>
</protein>
<dbReference type="EMBL" id="OZ004257">
    <property type="protein sequence ID" value="CAK7909565.1"/>
    <property type="molecule type" value="Genomic_DNA"/>
</dbReference>
<reference evidence="1 2" key="1">
    <citation type="submission" date="2024-01" db="EMBL/GenBank/DDBJ databases">
        <authorList>
            <consortium name="Genoscope - CEA"/>
            <person name="William W."/>
        </authorList>
    </citation>
    <scope>NUCLEOTIDE SEQUENCE [LARGE SCALE GENOMIC DNA]</scope>
    <source>
        <strain evidence="1 2">29B2s-10</strain>
    </source>
</reference>
<dbReference type="Proteomes" id="UP001497600">
    <property type="component" value="Chromosome E"/>
</dbReference>
<organism evidence="1 2">
    <name type="scientific">[Candida] anglica</name>
    <dbReference type="NCBI Taxonomy" id="148631"/>
    <lineage>
        <taxon>Eukaryota</taxon>
        <taxon>Fungi</taxon>
        <taxon>Dikarya</taxon>
        <taxon>Ascomycota</taxon>
        <taxon>Saccharomycotina</taxon>
        <taxon>Pichiomycetes</taxon>
        <taxon>Debaryomycetaceae</taxon>
        <taxon>Kurtzmaniella</taxon>
    </lineage>
</organism>
<proteinExistence type="predicted"/>
<evidence type="ECO:0000313" key="1">
    <source>
        <dbReference type="EMBL" id="CAK7909565.1"/>
    </source>
</evidence>
<gene>
    <name evidence="1" type="ORF">CAAN4_E15489</name>
</gene>
<accession>A0ABP0EEZ9</accession>
<keyword evidence="2" id="KW-1185">Reference proteome</keyword>
<evidence type="ECO:0000313" key="2">
    <source>
        <dbReference type="Proteomes" id="UP001497600"/>
    </source>
</evidence>